<dbReference type="InterPro" id="IPR024079">
    <property type="entry name" value="MetalloPept_cat_dom_sf"/>
</dbReference>
<sequence>MHSNIYYEGLSQKKKETFLVRTLIFRFRTNFDSKPDFILTQKMKTIISSAFAQITFGLNMHTLSKFNHVFITPSSYAYKHNNVLLDGDVNLRTKRVNMSWPTVKKGFEINDDALNLAIHEFGHCLIFENTARSYLSRIFKENAFEKWKKHAHLKYLKIKNKENVVLRDYAGSNLIELFSVSLETFFEKPHHFYDNEPELFLSMVILLNQDPRNKPNPLNLRK</sequence>
<dbReference type="GO" id="GO:0008237">
    <property type="term" value="F:metallopeptidase activity"/>
    <property type="evidence" value="ECO:0007669"/>
    <property type="project" value="InterPro"/>
</dbReference>
<proteinExistence type="predicted"/>
<dbReference type="GO" id="GO:0004177">
    <property type="term" value="F:aminopeptidase activity"/>
    <property type="evidence" value="ECO:0007669"/>
    <property type="project" value="TreeGrafter"/>
</dbReference>
<dbReference type="OrthoDB" id="9786424at2"/>
<dbReference type="CDD" id="cd20170">
    <property type="entry name" value="Peptidase_M90-like"/>
    <property type="match status" value="1"/>
</dbReference>
<dbReference type="Proteomes" id="UP000306229">
    <property type="component" value="Chromosome"/>
</dbReference>
<reference evidence="1 2" key="1">
    <citation type="submission" date="2019-05" db="EMBL/GenBank/DDBJ databases">
        <title>Algicella ahnfeltiae gen. nov., sp. nov., a novel marine bacterium of the family Flavobacteriaceae isolated from a red alga.</title>
        <authorList>
            <person name="Nedashkovskaya O.I."/>
            <person name="Kukhlevskiy A.D."/>
            <person name="Kim S.-G."/>
            <person name="Zhukova N.V."/>
            <person name="Mikhailov V.V."/>
        </authorList>
    </citation>
    <scope>NUCLEOTIDE SEQUENCE [LARGE SCALE GENOMIC DNA]</scope>
    <source>
        <strain evidence="1 2">10Alg115</strain>
    </source>
</reference>
<dbReference type="AlphaFoldDB" id="A0A5B7TP78"/>
<dbReference type="KEGG" id="fbe:FF125_06100"/>
<organism evidence="1 2">
    <name type="scientific">Aureibaculum algae</name>
    <dbReference type="NCBI Taxonomy" id="2584122"/>
    <lineage>
        <taxon>Bacteria</taxon>
        <taxon>Pseudomonadati</taxon>
        <taxon>Bacteroidota</taxon>
        <taxon>Flavobacteriia</taxon>
        <taxon>Flavobacteriales</taxon>
        <taxon>Flavobacteriaceae</taxon>
        <taxon>Aureibaculum</taxon>
    </lineage>
</organism>
<dbReference type="GO" id="GO:0005829">
    <property type="term" value="C:cytosol"/>
    <property type="evidence" value="ECO:0007669"/>
    <property type="project" value="TreeGrafter"/>
</dbReference>
<protein>
    <submittedName>
        <fullName evidence="1">Zinc-dependent peptidase</fullName>
    </submittedName>
</protein>
<dbReference type="InterPro" id="IPR010384">
    <property type="entry name" value="MtfA_fam"/>
</dbReference>
<dbReference type="PANTHER" id="PTHR30164">
    <property type="entry name" value="MTFA PEPTIDASE"/>
    <property type="match status" value="1"/>
</dbReference>
<gene>
    <name evidence="1" type="ORF">FF125_06100</name>
</gene>
<evidence type="ECO:0000313" key="2">
    <source>
        <dbReference type="Proteomes" id="UP000306229"/>
    </source>
</evidence>
<evidence type="ECO:0000313" key="1">
    <source>
        <dbReference type="EMBL" id="QCX38020.1"/>
    </source>
</evidence>
<keyword evidence="2" id="KW-1185">Reference proteome</keyword>
<name>A0A5B7TP78_9FLAO</name>
<dbReference type="Gene3D" id="3.40.390.10">
    <property type="entry name" value="Collagenase (Catalytic Domain)"/>
    <property type="match status" value="1"/>
</dbReference>
<accession>A0A5B7TP78</accession>
<dbReference type="EMBL" id="CP040749">
    <property type="protein sequence ID" value="QCX38020.1"/>
    <property type="molecule type" value="Genomic_DNA"/>
</dbReference>
<dbReference type="SUPFAM" id="SSF55486">
    <property type="entry name" value="Metalloproteases ('zincins'), catalytic domain"/>
    <property type="match status" value="1"/>
</dbReference>
<dbReference type="PANTHER" id="PTHR30164:SF2">
    <property type="entry name" value="PROTEIN MTFA"/>
    <property type="match status" value="1"/>
</dbReference>
<dbReference type="Gene3D" id="1.10.472.150">
    <property type="entry name" value="Glucose-regulated metallo-peptidase M90, N-terminal domain"/>
    <property type="match status" value="1"/>
</dbReference>
<dbReference type="Pfam" id="PF06167">
    <property type="entry name" value="Peptidase_M90"/>
    <property type="match status" value="1"/>
</dbReference>
<dbReference type="InterPro" id="IPR042252">
    <property type="entry name" value="MtfA_N"/>
</dbReference>